<evidence type="ECO:0000313" key="2">
    <source>
        <dbReference type="Proteomes" id="UP001279734"/>
    </source>
</evidence>
<dbReference type="EMBL" id="BSYO01000019">
    <property type="protein sequence ID" value="GMH18382.1"/>
    <property type="molecule type" value="Genomic_DNA"/>
</dbReference>
<name>A0AAD3SWN2_NEPGR</name>
<protein>
    <submittedName>
        <fullName evidence="1">Uncharacterized protein</fullName>
    </submittedName>
</protein>
<keyword evidence="2" id="KW-1185">Reference proteome</keyword>
<accession>A0AAD3SWN2</accession>
<dbReference type="Proteomes" id="UP001279734">
    <property type="component" value="Unassembled WGS sequence"/>
</dbReference>
<proteinExistence type="predicted"/>
<organism evidence="1 2">
    <name type="scientific">Nepenthes gracilis</name>
    <name type="common">Slender pitcher plant</name>
    <dbReference type="NCBI Taxonomy" id="150966"/>
    <lineage>
        <taxon>Eukaryota</taxon>
        <taxon>Viridiplantae</taxon>
        <taxon>Streptophyta</taxon>
        <taxon>Embryophyta</taxon>
        <taxon>Tracheophyta</taxon>
        <taxon>Spermatophyta</taxon>
        <taxon>Magnoliopsida</taxon>
        <taxon>eudicotyledons</taxon>
        <taxon>Gunneridae</taxon>
        <taxon>Pentapetalae</taxon>
        <taxon>Caryophyllales</taxon>
        <taxon>Nepenthaceae</taxon>
        <taxon>Nepenthes</taxon>
    </lineage>
</organism>
<dbReference type="AlphaFoldDB" id="A0AAD3SWN2"/>
<evidence type="ECO:0000313" key="1">
    <source>
        <dbReference type="EMBL" id="GMH18382.1"/>
    </source>
</evidence>
<gene>
    <name evidence="1" type="ORF">Nepgr_020223</name>
</gene>
<comment type="caution">
    <text evidence="1">The sequence shown here is derived from an EMBL/GenBank/DDBJ whole genome shotgun (WGS) entry which is preliminary data.</text>
</comment>
<sequence>MVYIIRALVCVCGRVERQRSDAVRMSQERLVLREAISEASSSIAVVDFAVVPCLVAVVDPAAVAVIDWFRSHHHKSEPNTSVKAVAAIR</sequence>
<reference evidence="1" key="1">
    <citation type="submission" date="2023-05" db="EMBL/GenBank/DDBJ databases">
        <title>Nepenthes gracilis genome sequencing.</title>
        <authorList>
            <person name="Fukushima K."/>
        </authorList>
    </citation>
    <scope>NUCLEOTIDE SEQUENCE</scope>
    <source>
        <strain evidence="1">SING2019-196</strain>
    </source>
</reference>